<keyword evidence="3 11" id="KW-0812">Transmembrane</keyword>
<dbReference type="InterPro" id="IPR036179">
    <property type="entry name" value="Ig-like_dom_sf"/>
</dbReference>
<evidence type="ECO:0000256" key="7">
    <source>
        <dbReference type="ARBA" id="ARBA00023157"/>
    </source>
</evidence>
<evidence type="ECO:0000256" key="3">
    <source>
        <dbReference type="ARBA" id="ARBA00022692"/>
    </source>
</evidence>
<dbReference type="InterPro" id="IPR013783">
    <property type="entry name" value="Ig-like_fold"/>
</dbReference>
<dbReference type="FunFam" id="2.60.40.10:FF:000142">
    <property type="entry name" value="V-set domain-containing T-cell activation inhibitor 1"/>
    <property type="match status" value="1"/>
</dbReference>
<dbReference type="AlphaFoldDB" id="A0A3Q3AQA3"/>
<dbReference type="PANTHER" id="PTHR25466:SF14">
    <property type="entry name" value="BUTYROPHILIN SUBFAMILY 2 MEMBER A2-LIKE-RELATED"/>
    <property type="match status" value="1"/>
</dbReference>
<proteinExistence type="predicted"/>
<evidence type="ECO:0000313" key="13">
    <source>
        <dbReference type="Ensembl" id="ENSKMAP00000019063.1"/>
    </source>
</evidence>
<keyword evidence="9" id="KW-0325">Glycoprotein</keyword>
<dbReference type="GO" id="GO:0042102">
    <property type="term" value="P:positive regulation of T cell proliferation"/>
    <property type="evidence" value="ECO:0007669"/>
    <property type="project" value="TreeGrafter"/>
</dbReference>
<evidence type="ECO:0000256" key="11">
    <source>
        <dbReference type="SAM" id="Phobius"/>
    </source>
</evidence>
<feature type="domain" description="Ig-like" evidence="12">
    <location>
        <begin position="204"/>
        <end position="287"/>
    </location>
</feature>
<dbReference type="Gene3D" id="2.60.40.10">
    <property type="entry name" value="Immunoglobulins"/>
    <property type="match status" value="2"/>
</dbReference>
<keyword evidence="10" id="KW-0393">Immunoglobulin domain</keyword>
<evidence type="ECO:0000259" key="12">
    <source>
        <dbReference type="PROSITE" id="PS50835"/>
    </source>
</evidence>
<dbReference type="PROSITE" id="PS50835">
    <property type="entry name" value="IG_LIKE"/>
    <property type="match status" value="2"/>
</dbReference>
<keyword evidence="2" id="KW-1003">Cell membrane</keyword>
<comment type="subcellular location">
    <subcellularLocation>
        <location evidence="1">Cell membrane</location>
        <topology evidence="1">Single-pass type I membrane protein</topology>
    </subcellularLocation>
</comment>
<accession>A0A3Q3AQA3</accession>
<keyword evidence="4" id="KW-0732">Signal</keyword>
<sequence>MNATTRKQARVQTIIIPQEEDRIPNDSHLDEGEPTWSIILSFYSITVQLLSELQLYNIISFIIGFIINVSGNAGYPIQQNHLCDRRRGSTFTQRVSDVKVSCIFMESCILPCSFKSSSKDLIRWVKKEKHDLRVHFFNDNQDQLMEQHQNFKNRTSLFRDQLSNGNASLLLTEVKIQDEGAYSCYTNTLHGNKELYIHLTVDAPVTNVNIDQVGNRITCSSEGIYPKPELTWSTSPPINTTLQNQTTVLQNEQKLYNISSSLTASDDYANLIYICTVRACKNKKTTTFKKTEVLLGGQEAAGGAAAAVVLVLCWVLYNKKIKGKITSALYEGLSGPL</sequence>
<dbReference type="GO" id="GO:0007166">
    <property type="term" value="P:cell surface receptor signaling pathway"/>
    <property type="evidence" value="ECO:0007669"/>
    <property type="project" value="TreeGrafter"/>
</dbReference>
<keyword evidence="6 11" id="KW-0472">Membrane</keyword>
<evidence type="ECO:0000256" key="8">
    <source>
        <dbReference type="ARBA" id="ARBA00023170"/>
    </source>
</evidence>
<dbReference type="Proteomes" id="UP000264800">
    <property type="component" value="Unplaced"/>
</dbReference>
<dbReference type="InterPro" id="IPR007110">
    <property type="entry name" value="Ig-like_dom"/>
</dbReference>
<evidence type="ECO:0000256" key="10">
    <source>
        <dbReference type="ARBA" id="ARBA00023319"/>
    </source>
</evidence>
<dbReference type="Pfam" id="PF07686">
    <property type="entry name" value="V-set"/>
    <property type="match status" value="1"/>
</dbReference>
<evidence type="ECO:0000256" key="1">
    <source>
        <dbReference type="ARBA" id="ARBA00004251"/>
    </source>
</evidence>
<dbReference type="GO" id="GO:0071222">
    <property type="term" value="P:cellular response to lipopolysaccharide"/>
    <property type="evidence" value="ECO:0007669"/>
    <property type="project" value="TreeGrafter"/>
</dbReference>
<dbReference type="Ensembl" id="ENSKMAT00000019326.1">
    <property type="protein sequence ID" value="ENSKMAP00000019063.1"/>
    <property type="gene ID" value="ENSKMAG00000014178.1"/>
</dbReference>
<dbReference type="GO" id="GO:0009897">
    <property type="term" value="C:external side of plasma membrane"/>
    <property type="evidence" value="ECO:0007669"/>
    <property type="project" value="TreeGrafter"/>
</dbReference>
<evidence type="ECO:0000256" key="2">
    <source>
        <dbReference type="ARBA" id="ARBA00022475"/>
    </source>
</evidence>
<keyword evidence="8" id="KW-0675">Receptor</keyword>
<keyword evidence="7" id="KW-1015">Disulfide bond</keyword>
<dbReference type="Pfam" id="PF08205">
    <property type="entry name" value="C2-set_2"/>
    <property type="match status" value="1"/>
</dbReference>
<dbReference type="SUPFAM" id="SSF48726">
    <property type="entry name" value="Immunoglobulin"/>
    <property type="match status" value="2"/>
</dbReference>
<keyword evidence="5 11" id="KW-1133">Transmembrane helix</keyword>
<dbReference type="GO" id="GO:0031295">
    <property type="term" value="P:T cell costimulation"/>
    <property type="evidence" value="ECO:0007669"/>
    <property type="project" value="TreeGrafter"/>
</dbReference>
<evidence type="ECO:0000313" key="14">
    <source>
        <dbReference type="Proteomes" id="UP000264800"/>
    </source>
</evidence>
<dbReference type="InterPro" id="IPR051713">
    <property type="entry name" value="T-cell_Activation_Regulation"/>
</dbReference>
<dbReference type="GeneTree" id="ENSGT00940000154641"/>
<reference evidence="13" key="1">
    <citation type="submission" date="2025-08" db="UniProtKB">
        <authorList>
            <consortium name="Ensembl"/>
        </authorList>
    </citation>
    <scope>IDENTIFICATION</scope>
</reference>
<dbReference type="PANTHER" id="PTHR25466">
    <property type="entry name" value="T-LYMPHOCYTE ACTIVATION ANTIGEN"/>
    <property type="match status" value="1"/>
</dbReference>
<evidence type="ECO:0000256" key="4">
    <source>
        <dbReference type="ARBA" id="ARBA00022729"/>
    </source>
</evidence>
<evidence type="ECO:0000256" key="9">
    <source>
        <dbReference type="ARBA" id="ARBA00023180"/>
    </source>
</evidence>
<feature type="transmembrane region" description="Helical" evidence="11">
    <location>
        <begin position="300"/>
        <end position="317"/>
    </location>
</feature>
<feature type="domain" description="Ig-like" evidence="12">
    <location>
        <begin position="110"/>
        <end position="200"/>
    </location>
</feature>
<dbReference type="GO" id="GO:0006955">
    <property type="term" value="P:immune response"/>
    <property type="evidence" value="ECO:0007669"/>
    <property type="project" value="TreeGrafter"/>
</dbReference>
<keyword evidence="14" id="KW-1185">Reference proteome</keyword>
<reference evidence="13" key="2">
    <citation type="submission" date="2025-09" db="UniProtKB">
        <authorList>
            <consortium name="Ensembl"/>
        </authorList>
    </citation>
    <scope>IDENTIFICATION</scope>
</reference>
<dbReference type="GO" id="GO:0042130">
    <property type="term" value="P:negative regulation of T cell proliferation"/>
    <property type="evidence" value="ECO:0007669"/>
    <property type="project" value="TreeGrafter"/>
</dbReference>
<dbReference type="InterPro" id="IPR013106">
    <property type="entry name" value="Ig_V-set"/>
</dbReference>
<dbReference type="InterPro" id="IPR013162">
    <property type="entry name" value="CD80_C2-set"/>
</dbReference>
<evidence type="ECO:0000256" key="5">
    <source>
        <dbReference type="ARBA" id="ARBA00022989"/>
    </source>
</evidence>
<name>A0A3Q3AQA3_KRYMA</name>
<protein>
    <recommendedName>
        <fullName evidence="12">Ig-like domain-containing protein</fullName>
    </recommendedName>
</protein>
<organism evidence="13 14">
    <name type="scientific">Kryptolebias marmoratus</name>
    <name type="common">Mangrove killifish</name>
    <name type="synonym">Rivulus marmoratus</name>
    <dbReference type="NCBI Taxonomy" id="37003"/>
    <lineage>
        <taxon>Eukaryota</taxon>
        <taxon>Metazoa</taxon>
        <taxon>Chordata</taxon>
        <taxon>Craniata</taxon>
        <taxon>Vertebrata</taxon>
        <taxon>Euteleostomi</taxon>
        <taxon>Actinopterygii</taxon>
        <taxon>Neopterygii</taxon>
        <taxon>Teleostei</taxon>
        <taxon>Neoteleostei</taxon>
        <taxon>Acanthomorphata</taxon>
        <taxon>Ovalentaria</taxon>
        <taxon>Atherinomorphae</taxon>
        <taxon>Cyprinodontiformes</taxon>
        <taxon>Rivulidae</taxon>
        <taxon>Kryptolebias</taxon>
    </lineage>
</organism>
<evidence type="ECO:0000256" key="6">
    <source>
        <dbReference type="ARBA" id="ARBA00023136"/>
    </source>
</evidence>